<name>A0A202BDW2_CHRVL</name>
<sequence>MKKEPLSRLHSIDEFDDWRIALKAIKITRRFLLLEEMVMALVMCVLLIAIYGVVLWLAEDCACLPGLGMSGMSWLLAAGAGLLALGGMVYCMPVDEIGLECCDAGLKIGQNEFWPWAALDVHWRLRNCLGGLTRSTHDIHAGEAWVKTPGSPLMKFRLLQMDASETAEAMAALQRCRDAGVFDVADGAFPWEESQGKSRCWSWNRMRGAVRRPQSSPEPLGSLRRGLACMALTLFAGMAMVLVLSEIGSGLSDWLIVSAMMAVICIGVAATVVTSSCDKVVFDGAGLTSKTHGRLAWCDVARVSTTRSSKSLRVFLHFHDPARQRIQWSWPAGLDFGGAADFAALCEQAICRLGRRS</sequence>
<organism evidence="2 3">
    <name type="scientific">Chromobacterium violaceum</name>
    <dbReference type="NCBI Taxonomy" id="536"/>
    <lineage>
        <taxon>Bacteria</taxon>
        <taxon>Pseudomonadati</taxon>
        <taxon>Pseudomonadota</taxon>
        <taxon>Betaproteobacteria</taxon>
        <taxon>Neisseriales</taxon>
        <taxon>Chromobacteriaceae</taxon>
        <taxon>Chromobacterium</taxon>
    </lineage>
</organism>
<feature type="transmembrane region" description="Helical" evidence="1">
    <location>
        <begin position="227"/>
        <end position="248"/>
    </location>
</feature>
<feature type="transmembrane region" description="Helical" evidence="1">
    <location>
        <begin position="70"/>
        <end position="90"/>
    </location>
</feature>
<protein>
    <submittedName>
        <fullName evidence="2">Uncharacterized protein</fullName>
    </submittedName>
</protein>
<evidence type="ECO:0000313" key="2">
    <source>
        <dbReference type="EMBL" id="OVE49521.1"/>
    </source>
</evidence>
<feature type="transmembrane region" description="Helical" evidence="1">
    <location>
        <begin position="38"/>
        <end position="58"/>
    </location>
</feature>
<gene>
    <name evidence="2" type="ORF">CBW21_06480</name>
</gene>
<keyword evidence="3" id="KW-1185">Reference proteome</keyword>
<dbReference type="EMBL" id="NHOO01000004">
    <property type="protein sequence ID" value="OVE49521.1"/>
    <property type="molecule type" value="Genomic_DNA"/>
</dbReference>
<evidence type="ECO:0000313" key="3">
    <source>
        <dbReference type="Proteomes" id="UP000196342"/>
    </source>
</evidence>
<keyword evidence="1" id="KW-0812">Transmembrane</keyword>
<comment type="caution">
    <text evidence="2">The sequence shown here is derived from an EMBL/GenBank/DDBJ whole genome shotgun (WGS) entry which is preliminary data.</text>
</comment>
<dbReference type="RefSeq" id="WP_087697558.1">
    <property type="nucleotide sequence ID" value="NZ_JABXOB010000006.1"/>
</dbReference>
<proteinExistence type="predicted"/>
<feature type="transmembrane region" description="Helical" evidence="1">
    <location>
        <begin position="254"/>
        <end position="273"/>
    </location>
</feature>
<keyword evidence="1" id="KW-1133">Transmembrane helix</keyword>
<keyword evidence="1" id="KW-0472">Membrane</keyword>
<accession>A0A202BDW2</accession>
<dbReference type="AlphaFoldDB" id="A0A202BDW2"/>
<dbReference type="Proteomes" id="UP000196342">
    <property type="component" value="Unassembled WGS sequence"/>
</dbReference>
<evidence type="ECO:0000256" key="1">
    <source>
        <dbReference type="SAM" id="Phobius"/>
    </source>
</evidence>
<reference evidence="2 3" key="1">
    <citation type="submission" date="2017-05" db="EMBL/GenBank/DDBJ databases">
        <title>Chromobacterium violaceum GHPS1 isolated from Hydrocarbon polluted soil in French Guiana display an awesome secondary metabolite arsenal and a battery of drug and heavy-metal-resistance and detoxification of xenobiotics proteins.</title>
        <authorList>
            <person name="Belbahri L."/>
        </authorList>
    </citation>
    <scope>NUCLEOTIDE SEQUENCE [LARGE SCALE GENOMIC DNA]</scope>
    <source>
        <strain evidence="2 3">GHPS1</strain>
    </source>
</reference>